<keyword evidence="1" id="KW-0732">Signal</keyword>
<comment type="caution">
    <text evidence="3">The sequence shown here is derived from an EMBL/GenBank/DDBJ whole genome shotgun (WGS) entry which is preliminary data.</text>
</comment>
<dbReference type="InterPro" id="IPR025667">
    <property type="entry name" value="SprB_repeat"/>
</dbReference>
<sequence>MKKYITIILVILFSVTFYGQQTVIKVRDYDYYAYFGDRRCAELIQVTAFFKGGGSEQFISYEKGSFIKGTGNGNYILNGIVERVELYAFARDAADEVVSTSCRKGKNVERTQKIDIPLDPCSIKSFNIVHNHDSDLRQRISFTLEAISVPEVSRATASNLAGYEDPINITASANYNNSVYNWQYGIENGVEQYLCDFFPPRFCTRPKYDWFELSIPNDQNASIVLKDFLTEDIIGEEIFFRIQSCNQETSNIIGYQVRKSAPHIIAISTKDVTCYDSIDDSGNGDGDGSITLTFDRPLDPLKDDVYFSVIDLRAPSVVKNDDNITSFGSGNTHTISGLPASTPGIGFRVDVLGFYNSINYYTEGPDHSREFEIQRPTPVAFVGEPNEDANKVDVWCINGSDGTIDLVAQGGVEGYEYLVRLKGEVWDETKWISFSSQFTHTISGLSANTYEIKIRDANECEAKDQIDVGGEIKLGDVIVKEVVIDEPDAPVDLELTLINEPRAFGFEDGRISARIFGGTPLNDGSYTFEWKNQAGEVLTSTITNVLPGNQGYQVLLHSIGKGVYKLSAWDANFNPAIDKEGCFLVDIEYNLGEPDPLEVAIEIYNPISCNIDNEYSNGVDFNDPLGIPDQFQDGALVAHVKGGVAFDNTIANTGECRANFMPYCYRWKKNIGGVWQDIAVNDSIIENQSVGTYALNVEDKNGIILATYEEFISPDGSREYRVVTEIDSTKYLPQPDKLEISFTNTVVTCANGDDAQATVIVTGGTSPYTYEWSNGKTTATIQNLFSGTYLVFVTDAKGCQIEGRVKIVQPNGLEINSVSIINPTCFQGNDGKIEVEVTGGNPPYSYSWNTSNTTTSIDGLTSGIYKIEVIDNKECKAFYEIQLTDPEPIIVNLEDNRSLCNDQFLYLDIAINDPGATYSWSSQNGFASTDSAVEITKAGRYVATITSSLGCIGIKDIEVEVLDIPIDSDFLITTQTYTDEEVILVNVSEPMGEKIEWTIPDGVEVISESKEKLILKFDQEGPYDINLRSYQKDCYQDFAKTILVQPAIKSPEIFTSQGEFIEEFIVYPNPNNGVFKTKISLAEDSNITVKIINLMSGATMSERSEKNNRDFLLDYSIALPAGVYLLLLETPKGTATRKLVFE</sequence>
<dbReference type="Pfam" id="PF18962">
    <property type="entry name" value="Por_Secre_tail"/>
    <property type="match status" value="1"/>
</dbReference>
<dbReference type="AlphaFoldDB" id="A0A918JYH6"/>
<protein>
    <recommendedName>
        <fullName evidence="2">Secretion system C-terminal sorting domain-containing protein</fullName>
    </recommendedName>
</protein>
<dbReference type="InterPro" id="IPR026444">
    <property type="entry name" value="Secre_tail"/>
</dbReference>
<dbReference type="Pfam" id="PF13573">
    <property type="entry name" value="SprB"/>
    <property type="match status" value="3"/>
</dbReference>
<gene>
    <name evidence="3" type="ORF">GCM10007384_31380</name>
</gene>
<accession>A0A918JYH6</accession>
<organism evidence="3 4">
    <name type="scientific">Aquimarina muelleri</name>
    <dbReference type="NCBI Taxonomy" id="279356"/>
    <lineage>
        <taxon>Bacteria</taxon>
        <taxon>Pseudomonadati</taxon>
        <taxon>Bacteroidota</taxon>
        <taxon>Flavobacteriia</taxon>
        <taxon>Flavobacteriales</taxon>
        <taxon>Flavobacteriaceae</taxon>
        <taxon>Aquimarina</taxon>
    </lineage>
</organism>
<dbReference type="EMBL" id="BMWS01000024">
    <property type="protein sequence ID" value="GGX27803.1"/>
    <property type="molecule type" value="Genomic_DNA"/>
</dbReference>
<evidence type="ECO:0000313" key="3">
    <source>
        <dbReference type="EMBL" id="GGX27803.1"/>
    </source>
</evidence>
<evidence type="ECO:0000256" key="1">
    <source>
        <dbReference type="ARBA" id="ARBA00022729"/>
    </source>
</evidence>
<name>A0A918JYH6_9FLAO</name>
<keyword evidence="4" id="KW-1185">Reference proteome</keyword>
<dbReference type="Proteomes" id="UP000601108">
    <property type="component" value="Unassembled WGS sequence"/>
</dbReference>
<dbReference type="RefSeq" id="WP_027412809.1">
    <property type="nucleotide sequence ID" value="NZ_BMWS01000024.1"/>
</dbReference>
<evidence type="ECO:0000313" key="4">
    <source>
        <dbReference type="Proteomes" id="UP000601108"/>
    </source>
</evidence>
<proteinExistence type="predicted"/>
<feature type="domain" description="Secretion system C-terminal sorting" evidence="2">
    <location>
        <begin position="1066"/>
        <end position="1140"/>
    </location>
</feature>
<reference evidence="3 4" key="1">
    <citation type="journal article" date="2014" name="Int. J. Syst. Evol. Microbiol.">
        <title>Complete genome sequence of Corynebacterium casei LMG S-19264T (=DSM 44701T), isolated from a smear-ripened cheese.</title>
        <authorList>
            <consortium name="US DOE Joint Genome Institute (JGI-PGF)"/>
            <person name="Walter F."/>
            <person name="Albersmeier A."/>
            <person name="Kalinowski J."/>
            <person name="Ruckert C."/>
        </authorList>
    </citation>
    <scope>NUCLEOTIDE SEQUENCE [LARGE SCALE GENOMIC DNA]</scope>
    <source>
        <strain evidence="3 4">KCTC 12285</strain>
    </source>
</reference>
<evidence type="ECO:0000259" key="2">
    <source>
        <dbReference type="Pfam" id="PF18962"/>
    </source>
</evidence>
<dbReference type="NCBIfam" id="TIGR04183">
    <property type="entry name" value="Por_Secre_tail"/>
    <property type="match status" value="1"/>
</dbReference>
<dbReference type="Gene3D" id="2.60.40.740">
    <property type="match status" value="2"/>
</dbReference>